<comment type="similarity">
    <text evidence="2">Belongs to the binding-protein-dependent transport system permease family. FecCD subfamily.</text>
</comment>
<dbReference type="SUPFAM" id="SSF81345">
    <property type="entry name" value="ABC transporter involved in vitamin B12 uptake, BtuC"/>
    <property type="match status" value="1"/>
</dbReference>
<dbReference type="GO" id="GO:0033214">
    <property type="term" value="P:siderophore-iron import into cell"/>
    <property type="evidence" value="ECO:0007669"/>
    <property type="project" value="TreeGrafter"/>
</dbReference>
<keyword evidence="6 8" id="KW-1133">Transmembrane helix</keyword>
<evidence type="ECO:0000256" key="3">
    <source>
        <dbReference type="ARBA" id="ARBA00022448"/>
    </source>
</evidence>
<dbReference type="FunFam" id="1.10.3470.10:FF:000001">
    <property type="entry name" value="Vitamin B12 ABC transporter permease BtuC"/>
    <property type="match status" value="1"/>
</dbReference>
<dbReference type="InterPro" id="IPR037294">
    <property type="entry name" value="ABC_BtuC-like"/>
</dbReference>
<dbReference type="GO" id="GO:0022857">
    <property type="term" value="F:transmembrane transporter activity"/>
    <property type="evidence" value="ECO:0007669"/>
    <property type="project" value="InterPro"/>
</dbReference>
<feature type="transmembrane region" description="Helical" evidence="8">
    <location>
        <begin position="208"/>
        <end position="228"/>
    </location>
</feature>
<evidence type="ECO:0000256" key="7">
    <source>
        <dbReference type="ARBA" id="ARBA00023136"/>
    </source>
</evidence>
<comment type="subcellular location">
    <subcellularLocation>
        <location evidence="1">Cell membrane</location>
        <topology evidence="1">Multi-pass membrane protein</topology>
    </subcellularLocation>
</comment>
<dbReference type="AlphaFoldDB" id="A0A6N3EUB8"/>
<evidence type="ECO:0000256" key="2">
    <source>
        <dbReference type="ARBA" id="ARBA00007935"/>
    </source>
</evidence>
<evidence type="ECO:0000256" key="5">
    <source>
        <dbReference type="ARBA" id="ARBA00022692"/>
    </source>
</evidence>
<feature type="transmembrane region" description="Helical" evidence="8">
    <location>
        <begin position="328"/>
        <end position="345"/>
    </location>
</feature>
<dbReference type="PANTHER" id="PTHR30472">
    <property type="entry name" value="FERRIC ENTEROBACTIN TRANSPORT SYSTEM PERMEASE PROTEIN"/>
    <property type="match status" value="1"/>
</dbReference>
<dbReference type="EMBL" id="CACRUE010000039">
    <property type="protein sequence ID" value="VYU42451.1"/>
    <property type="molecule type" value="Genomic_DNA"/>
</dbReference>
<dbReference type="InterPro" id="IPR000522">
    <property type="entry name" value="ABC_transptr_permease_BtuC"/>
</dbReference>
<keyword evidence="3" id="KW-0813">Transport</keyword>
<dbReference type="CDD" id="cd06550">
    <property type="entry name" value="TM_ABC_iron-siderophores_like"/>
    <property type="match status" value="1"/>
</dbReference>
<feature type="transmembrane region" description="Helical" evidence="8">
    <location>
        <begin position="257"/>
        <end position="283"/>
    </location>
</feature>
<evidence type="ECO:0000256" key="4">
    <source>
        <dbReference type="ARBA" id="ARBA00022475"/>
    </source>
</evidence>
<evidence type="ECO:0000256" key="1">
    <source>
        <dbReference type="ARBA" id="ARBA00004651"/>
    </source>
</evidence>
<sequence length="355" mass="37839">MNKKSIKDSTPMYIGVVLTLLVILVGSIMISVTLGSAKISVSEVYKVLGYKVLGIKAYSEYSSGPMHDVVWIIRFPRVVLAIAIGMSLSISGVVMQAIVKNPLADPYILGISSGASLGATFAIMLGFGAILGGNFVGVMAFIGALLVSFGVLLLANIKGSATSSKLILAGMALSAVCSSFSNFIIYIANDKTGMQSVTYWLLGSLAGAKWETDIIILPIVIIACLFFWSRYRVLNLMLLGDDVSITLGTDLHKPRHIYLIITSIMIGLSVYCAGVIGFVGLIIPHAVRMIFGTDHKKLIPISALVGSIFMIFADALSRIIIPNSEIPIGILISMVGAPVFIYLMVKKSYGFGGVE</sequence>
<reference evidence="9" key="1">
    <citation type="submission" date="2019-11" db="EMBL/GenBank/DDBJ databases">
        <authorList>
            <person name="Feng L."/>
        </authorList>
    </citation>
    <scope>NUCLEOTIDE SEQUENCE</scope>
    <source>
        <strain evidence="9">IbartlettiiLFYP30</strain>
    </source>
</reference>
<feature type="transmembrane region" description="Helical" evidence="8">
    <location>
        <begin position="135"/>
        <end position="154"/>
    </location>
</feature>
<feature type="transmembrane region" description="Helical" evidence="8">
    <location>
        <begin position="71"/>
        <end position="95"/>
    </location>
</feature>
<keyword evidence="4" id="KW-1003">Cell membrane</keyword>
<gene>
    <name evidence="9" type="primary">hmuU_4</name>
    <name evidence="9" type="ORF">IBLFYP30_02630</name>
</gene>
<dbReference type="GO" id="GO:0005886">
    <property type="term" value="C:plasma membrane"/>
    <property type="evidence" value="ECO:0007669"/>
    <property type="project" value="UniProtKB-SubCell"/>
</dbReference>
<keyword evidence="5 8" id="KW-0812">Transmembrane</keyword>
<evidence type="ECO:0000313" key="9">
    <source>
        <dbReference type="EMBL" id="VYU42451.1"/>
    </source>
</evidence>
<feature type="transmembrane region" description="Helical" evidence="8">
    <location>
        <begin position="107"/>
        <end position="129"/>
    </location>
</feature>
<name>A0A6N3EUB8_9FIRM</name>
<feature type="transmembrane region" description="Helical" evidence="8">
    <location>
        <begin position="298"/>
        <end position="316"/>
    </location>
</feature>
<proteinExistence type="inferred from homology"/>
<feature type="transmembrane region" description="Helical" evidence="8">
    <location>
        <begin position="12"/>
        <end position="34"/>
    </location>
</feature>
<organism evidence="9">
    <name type="scientific">Intestinibacter bartlettii</name>
    <dbReference type="NCBI Taxonomy" id="261299"/>
    <lineage>
        <taxon>Bacteria</taxon>
        <taxon>Bacillati</taxon>
        <taxon>Bacillota</taxon>
        <taxon>Clostridia</taxon>
        <taxon>Peptostreptococcales</taxon>
        <taxon>Peptostreptococcaceae</taxon>
        <taxon>Intestinibacter</taxon>
    </lineage>
</organism>
<feature type="transmembrane region" description="Helical" evidence="8">
    <location>
        <begin position="166"/>
        <end position="188"/>
    </location>
</feature>
<dbReference type="PANTHER" id="PTHR30472:SF25">
    <property type="entry name" value="ABC TRANSPORTER PERMEASE PROTEIN MJ0876-RELATED"/>
    <property type="match status" value="1"/>
</dbReference>
<evidence type="ECO:0000256" key="6">
    <source>
        <dbReference type="ARBA" id="ARBA00022989"/>
    </source>
</evidence>
<accession>A0A6N3EUB8</accession>
<dbReference type="Gene3D" id="1.10.3470.10">
    <property type="entry name" value="ABC transporter involved in vitamin B12 uptake, BtuC"/>
    <property type="match status" value="1"/>
</dbReference>
<dbReference type="RefSeq" id="WP_421800688.1">
    <property type="nucleotide sequence ID" value="NZ_CACRUE010000039.1"/>
</dbReference>
<evidence type="ECO:0000256" key="8">
    <source>
        <dbReference type="SAM" id="Phobius"/>
    </source>
</evidence>
<keyword evidence="7 8" id="KW-0472">Membrane</keyword>
<protein>
    <submittedName>
        <fullName evidence="9">Hemin transport system permease protein HmuU</fullName>
    </submittedName>
</protein>
<dbReference type="Pfam" id="PF01032">
    <property type="entry name" value="FecCD"/>
    <property type="match status" value="1"/>
</dbReference>